<evidence type="ECO:0000313" key="9">
    <source>
        <dbReference type="EMBL" id="MBB6146053.1"/>
    </source>
</evidence>
<evidence type="ECO:0000313" key="10">
    <source>
        <dbReference type="Proteomes" id="UP000538666"/>
    </source>
</evidence>
<dbReference type="Pfam" id="PF04093">
    <property type="entry name" value="MreD"/>
    <property type="match status" value="1"/>
</dbReference>
<keyword evidence="7 8" id="KW-0472">Membrane</keyword>
<sequence length="172" mass="19122">MALMASTRREVDERSFPLFIYILAPLLALGLQSLVTLHFLRFGMLDLPLMVVVYFAMARRNPVTATLGGAAVGILQDALTHQPIGVFGIAKAFIGYLAASLGVRIDTEAHGTRLVLTFLFMLLHNGIDWVLVRHLLAQPLVWNWLHELLRAAINALIAVVLFALLDRARIRE</sequence>
<feature type="transmembrane region" description="Helical" evidence="8">
    <location>
        <begin position="115"/>
        <end position="136"/>
    </location>
</feature>
<dbReference type="GO" id="GO:0008360">
    <property type="term" value="P:regulation of cell shape"/>
    <property type="evidence" value="ECO:0007669"/>
    <property type="project" value="UniProtKB-KW"/>
</dbReference>
<keyword evidence="5" id="KW-0133">Cell shape</keyword>
<dbReference type="InterPro" id="IPR007227">
    <property type="entry name" value="Cell_shape_determining_MreD"/>
</dbReference>
<evidence type="ECO:0000256" key="7">
    <source>
        <dbReference type="ARBA" id="ARBA00023136"/>
    </source>
</evidence>
<feature type="transmembrane region" description="Helical" evidence="8">
    <location>
        <begin position="148"/>
        <end position="165"/>
    </location>
</feature>
<evidence type="ECO:0000256" key="8">
    <source>
        <dbReference type="SAM" id="Phobius"/>
    </source>
</evidence>
<comment type="similarity">
    <text evidence="2">Belongs to the MreD family.</text>
</comment>
<dbReference type="EMBL" id="JACHEK010000008">
    <property type="protein sequence ID" value="MBB6146053.1"/>
    <property type="molecule type" value="Genomic_DNA"/>
</dbReference>
<accession>A0A841JXB8</accession>
<keyword evidence="4 8" id="KW-0812">Transmembrane</keyword>
<proteinExistence type="inferred from homology"/>
<dbReference type="RefSeq" id="WP_050061037.1">
    <property type="nucleotide sequence ID" value="NZ_JACHEK010000008.1"/>
</dbReference>
<evidence type="ECO:0000256" key="3">
    <source>
        <dbReference type="ARBA" id="ARBA00022475"/>
    </source>
</evidence>
<evidence type="ECO:0000256" key="6">
    <source>
        <dbReference type="ARBA" id="ARBA00022989"/>
    </source>
</evidence>
<evidence type="ECO:0000256" key="5">
    <source>
        <dbReference type="ARBA" id="ARBA00022960"/>
    </source>
</evidence>
<dbReference type="Proteomes" id="UP000538666">
    <property type="component" value="Unassembled WGS sequence"/>
</dbReference>
<comment type="subcellular location">
    <subcellularLocation>
        <location evidence="1">Cell membrane</location>
        <topology evidence="1">Multi-pass membrane protein</topology>
    </subcellularLocation>
</comment>
<dbReference type="AlphaFoldDB" id="A0A841JXB8"/>
<name>A0A841JXB8_9BACT</name>
<gene>
    <name evidence="9" type="ORF">HNQ77_004023</name>
</gene>
<feature type="transmembrane region" description="Helical" evidence="8">
    <location>
        <begin position="18"/>
        <end position="40"/>
    </location>
</feature>
<comment type="caution">
    <text evidence="9">The sequence shown here is derived from an EMBL/GenBank/DDBJ whole genome shotgun (WGS) entry which is preliminary data.</text>
</comment>
<keyword evidence="6 8" id="KW-1133">Transmembrane helix</keyword>
<organism evidence="9 10">
    <name type="scientific">Silvibacterium bohemicum</name>
    <dbReference type="NCBI Taxonomy" id="1577686"/>
    <lineage>
        <taxon>Bacteria</taxon>
        <taxon>Pseudomonadati</taxon>
        <taxon>Acidobacteriota</taxon>
        <taxon>Terriglobia</taxon>
        <taxon>Terriglobales</taxon>
        <taxon>Acidobacteriaceae</taxon>
        <taxon>Silvibacterium</taxon>
    </lineage>
</organism>
<dbReference type="GO" id="GO:0005886">
    <property type="term" value="C:plasma membrane"/>
    <property type="evidence" value="ECO:0007669"/>
    <property type="project" value="UniProtKB-SubCell"/>
</dbReference>
<evidence type="ECO:0000256" key="4">
    <source>
        <dbReference type="ARBA" id="ARBA00022692"/>
    </source>
</evidence>
<evidence type="ECO:0000256" key="1">
    <source>
        <dbReference type="ARBA" id="ARBA00004651"/>
    </source>
</evidence>
<reference evidence="9 10" key="1">
    <citation type="submission" date="2020-08" db="EMBL/GenBank/DDBJ databases">
        <title>Genomic Encyclopedia of Type Strains, Phase IV (KMG-IV): sequencing the most valuable type-strain genomes for metagenomic binning, comparative biology and taxonomic classification.</title>
        <authorList>
            <person name="Goeker M."/>
        </authorList>
    </citation>
    <scope>NUCLEOTIDE SEQUENCE [LARGE SCALE GENOMIC DNA]</scope>
    <source>
        <strain evidence="9 10">DSM 103733</strain>
    </source>
</reference>
<keyword evidence="10" id="KW-1185">Reference proteome</keyword>
<evidence type="ECO:0000256" key="2">
    <source>
        <dbReference type="ARBA" id="ARBA00007776"/>
    </source>
</evidence>
<protein>
    <submittedName>
        <fullName evidence="9">Rod shape-determining protein MreD</fullName>
    </submittedName>
</protein>
<dbReference type="NCBIfam" id="TIGR03426">
    <property type="entry name" value="shape_MreD"/>
    <property type="match status" value="1"/>
</dbReference>
<keyword evidence="3" id="KW-1003">Cell membrane</keyword>
<dbReference type="OrthoDB" id="121692at2"/>
<feature type="transmembrane region" description="Helical" evidence="8">
    <location>
        <begin position="84"/>
        <end position="103"/>
    </location>
</feature>